<accession>A0A8S3WEC7</accession>
<comment type="caution">
    <text evidence="1">The sequence shown here is derived from an EMBL/GenBank/DDBJ whole genome shotgun (WGS) entry which is preliminary data.</text>
</comment>
<gene>
    <name evidence="1" type="ORF">PAPOLLO_LOCUS5663</name>
</gene>
<dbReference type="Proteomes" id="UP000691718">
    <property type="component" value="Unassembled WGS sequence"/>
</dbReference>
<sequence length="106" mass="12554">MDFEDLPPDLERMSTQKSPMYRRERHLASAITLTEIKYMFTHRDNPPALRPHYRRVFEEVQNLEVLPATSFLAWCCNHLEKWKDTSRDDPELNRHAAKVAAMATRI</sequence>
<name>A0A8S3WEC7_PARAO</name>
<keyword evidence="2" id="KW-1185">Reference proteome</keyword>
<reference evidence="1" key="1">
    <citation type="submission" date="2021-04" db="EMBL/GenBank/DDBJ databases">
        <authorList>
            <person name="Tunstrom K."/>
        </authorList>
    </citation>
    <scope>NUCLEOTIDE SEQUENCE</scope>
</reference>
<dbReference type="EMBL" id="CAJQZP010000341">
    <property type="protein sequence ID" value="CAG4957211.1"/>
    <property type="molecule type" value="Genomic_DNA"/>
</dbReference>
<dbReference type="AlphaFoldDB" id="A0A8S3WEC7"/>
<organism evidence="1 2">
    <name type="scientific">Parnassius apollo</name>
    <name type="common">Apollo butterfly</name>
    <name type="synonym">Papilio apollo</name>
    <dbReference type="NCBI Taxonomy" id="110799"/>
    <lineage>
        <taxon>Eukaryota</taxon>
        <taxon>Metazoa</taxon>
        <taxon>Ecdysozoa</taxon>
        <taxon>Arthropoda</taxon>
        <taxon>Hexapoda</taxon>
        <taxon>Insecta</taxon>
        <taxon>Pterygota</taxon>
        <taxon>Neoptera</taxon>
        <taxon>Endopterygota</taxon>
        <taxon>Lepidoptera</taxon>
        <taxon>Glossata</taxon>
        <taxon>Ditrysia</taxon>
        <taxon>Papilionoidea</taxon>
        <taxon>Papilionidae</taxon>
        <taxon>Parnassiinae</taxon>
        <taxon>Parnassini</taxon>
        <taxon>Parnassius</taxon>
        <taxon>Parnassius</taxon>
    </lineage>
</organism>
<evidence type="ECO:0000313" key="1">
    <source>
        <dbReference type="EMBL" id="CAG4957211.1"/>
    </source>
</evidence>
<evidence type="ECO:0000313" key="2">
    <source>
        <dbReference type="Proteomes" id="UP000691718"/>
    </source>
</evidence>
<protein>
    <submittedName>
        <fullName evidence="1">(apollo) hypothetical protein</fullName>
    </submittedName>
</protein>
<proteinExistence type="predicted"/>
<dbReference type="OrthoDB" id="7402257at2759"/>